<sequence>MCCLVWRRRGPSWNLGYINRCFQVNSEVGYMTFLSTYAGIAVMIASPPILPSAVKLGPTSNIFNHPPVNLAATCLGITTAKQTPRSLFQSPKIFDAPGQEGFGRGRAVLPVRFGLGLIRPCCSGGKGVAISMSSTSDNGVSKFSKCGNSIKRSLLA</sequence>
<organism evidence="1 2">
    <name type="scientific">Neurospora tetraspora</name>
    <dbReference type="NCBI Taxonomy" id="94610"/>
    <lineage>
        <taxon>Eukaryota</taxon>
        <taxon>Fungi</taxon>
        <taxon>Dikarya</taxon>
        <taxon>Ascomycota</taxon>
        <taxon>Pezizomycotina</taxon>
        <taxon>Sordariomycetes</taxon>
        <taxon>Sordariomycetidae</taxon>
        <taxon>Sordariales</taxon>
        <taxon>Sordariaceae</taxon>
        <taxon>Neurospora</taxon>
    </lineage>
</organism>
<evidence type="ECO:0000313" key="1">
    <source>
        <dbReference type="EMBL" id="KAK3338996.1"/>
    </source>
</evidence>
<proteinExistence type="predicted"/>
<reference evidence="1" key="2">
    <citation type="submission" date="2023-06" db="EMBL/GenBank/DDBJ databases">
        <authorList>
            <consortium name="Lawrence Berkeley National Laboratory"/>
            <person name="Haridas S."/>
            <person name="Hensen N."/>
            <person name="Bonometti L."/>
            <person name="Westerberg I."/>
            <person name="Brannstrom I.O."/>
            <person name="Guillou S."/>
            <person name="Cros-Aarteil S."/>
            <person name="Calhoun S."/>
            <person name="Kuo A."/>
            <person name="Mondo S."/>
            <person name="Pangilinan J."/>
            <person name="Riley R."/>
            <person name="Labutti K."/>
            <person name="Andreopoulos B."/>
            <person name="Lipzen A."/>
            <person name="Chen C."/>
            <person name="Yanf M."/>
            <person name="Daum C."/>
            <person name="Ng V."/>
            <person name="Clum A."/>
            <person name="Steindorff A."/>
            <person name="Ohm R."/>
            <person name="Martin F."/>
            <person name="Silar P."/>
            <person name="Natvig D."/>
            <person name="Lalanne C."/>
            <person name="Gautier V."/>
            <person name="Ament-Velasquez S.L."/>
            <person name="Kruys A."/>
            <person name="Hutchinson M.I."/>
            <person name="Powell A.J."/>
            <person name="Barry K."/>
            <person name="Miller A.N."/>
            <person name="Grigoriev I.V."/>
            <person name="Debuchy R."/>
            <person name="Gladieux P."/>
            <person name="Thoren M.H."/>
            <person name="Johannesson H."/>
        </authorList>
    </citation>
    <scope>NUCLEOTIDE SEQUENCE</scope>
    <source>
        <strain evidence="1">CBS 560.94</strain>
    </source>
</reference>
<gene>
    <name evidence="1" type="ORF">B0H65DRAFT_287092</name>
</gene>
<reference evidence="1" key="1">
    <citation type="journal article" date="2023" name="Mol. Phylogenet. Evol.">
        <title>Genome-scale phylogeny and comparative genomics of the fungal order Sordariales.</title>
        <authorList>
            <person name="Hensen N."/>
            <person name="Bonometti L."/>
            <person name="Westerberg I."/>
            <person name="Brannstrom I.O."/>
            <person name="Guillou S."/>
            <person name="Cros-Aarteil S."/>
            <person name="Calhoun S."/>
            <person name="Haridas S."/>
            <person name="Kuo A."/>
            <person name="Mondo S."/>
            <person name="Pangilinan J."/>
            <person name="Riley R."/>
            <person name="LaButti K."/>
            <person name="Andreopoulos B."/>
            <person name="Lipzen A."/>
            <person name="Chen C."/>
            <person name="Yan M."/>
            <person name="Daum C."/>
            <person name="Ng V."/>
            <person name="Clum A."/>
            <person name="Steindorff A."/>
            <person name="Ohm R.A."/>
            <person name="Martin F."/>
            <person name="Silar P."/>
            <person name="Natvig D.O."/>
            <person name="Lalanne C."/>
            <person name="Gautier V."/>
            <person name="Ament-Velasquez S.L."/>
            <person name="Kruys A."/>
            <person name="Hutchinson M.I."/>
            <person name="Powell A.J."/>
            <person name="Barry K."/>
            <person name="Miller A.N."/>
            <person name="Grigoriev I.V."/>
            <person name="Debuchy R."/>
            <person name="Gladieux P."/>
            <person name="Hiltunen Thoren M."/>
            <person name="Johannesson H."/>
        </authorList>
    </citation>
    <scope>NUCLEOTIDE SEQUENCE</scope>
    <source>
        <strain evidence="1">CBS 560.94</strain>
    </source>
</reference>
<dbReference type="Proteomes" id="UP001278500">
    <property type="component" value="Unassembled WGS sequence"/>
</dbReference>
<dbReference type="AlphaFoldDB" id="A0AAE0J9A0"/>
<dbReference type="RefSeq" id="XP_062678356.1">
    <property type="nucleotide sequence ID" value="XM_062822955.1"/>
</dbReference>
<protein>
    <submittedName>
        <fullName evidence="1">Uncharacterized protein</fullName>
    </submittedName>
</protein>
<keyword evidence="2" id="KW-1185">Reference proteome</keyword>
<evidence type="ECO:0000313" key="2">
    <source>
        <dbReference type="Proteomes" id="UP001278500"/>
    </source>
</evidence>
<dbReference type="EMBL" id="JAUEPP010000007">
    <property type="protein sequence ID" value="KAK3338996.1"/>
    <property type="molecule type" value="Genomic_DNA"/>
</dbReference>
<accession>A0AAE0J9A0</accession>
<dbReference type="GeneID" id="87860109"/>
<comment type="caution">
    <text evidence="1">The sequence shown here is derived from an EMBL/GenBank/DDBJ whole genome shotgun (WGS) entry which is preliminary data.</text>
</comment>
<name>A0AAE0J9A0_9PEZI</name>